<dbReference type="SUPFAM" id="SSF46565">
    <property type="entry name" value="Chaperone J-domain"/>
    <property type="match status" value="1"/>
</dbReference>
<feature type="compositionally biased region" description="Low complexity" evidence="1">
    <location>
        <begin position="107"/>
        <end position="117"/>
    </location>
</feature>
<dbReference type="PANTHER" id="PTHR44240">
    <property type="entry name" value="DNAJ DOMAIN (PROKARYOTIC HEAT SHOCK PROTEIN)-RELATED"/>
    <property type="match status" value="1"/>
</dbReference>
<name>A0ABY5K3E5_9CELL</name>
<sequence length="347" mass="36526">MTSHADRTDHYAVLGVAPDATREELRAAYRRAARRTHPDLGGDQDEFAAAELAWHVLGDAERRAAHDAELAGVARDPWDGLAWGHDVPLGEDPVAAADADAADFSDPDGAGPYGPYDPDAPPPRGPAARHPRTLPPRHVLVSRRPLPPLTPRARAWGAGGAALVVAAGVVDAQVGSGAVLGAAATFGYLYVLPAALWASGAGGRVSGVLLWVGAVLCATAGLLVLAEADSTADMLFGTVAWIALVTVLGVASVRLFRRGRMRRGAFGWSVEEVTAALVLAEAWNGCLARSGQPGVRLVRVRRARHGVPRGAWAVVDVDGRLLVWAPSAAPDAWHAVFDEAWRRRRTG</sequence>
<keyword evidence="5" id="KW-1185">Reference proteome</keyword>
<feature type="transmembrane region" description="Helical" evidence="2">
    <location>
        <begin position="208"/>
        <end position="228"/>
    </location>
</feature>
<dbReference type="Pfam" id="PF00226">
    <property type="entry name" value="DnaJ"/>
    <property type="match status" value="1"/>
</dbReference>
<feature type="domain" description="J" evidence="3">
    <location>
        <begin position="9"/>
        <end position="70"/>
    </location>
</feature>
<dbReference type="EMBL" id="CP101989">
    <property type="protein sequence ID" value="UUI64573.1"/>
    <property type="molecule type" value="Genomic_DNA"/>
</dbReference>
<keyword evidence="2" id="KW-1133">Transmembrane helix</keyword>
<feature type="transmembrane region" description="Helical" evidence="2">
    <location>
        <begin position="234"/>
        <end position="256"/>
    </location>
</feature>
<dbReference type="Gene3D" id="1.10.287.110">
    <property type="entry name" value="DnaJ domain"/>
    <property type="match status" value="1"/>
</dbReference>
<dbReference type="PRINTS" id="PR00625">
    <property type="entry name" value="JDOMAIN"/>
</dbReference>
<keyword evidence="2" id="KW-0472">Membrane</keyword>
<dbReference type="PANTHER" id="PTHR44240:SF10">
    <property type="entry name" value="J DOMAIN-CONTAINING PROTEIN"/>
    <property type="match status" value="1"/>
</dbReference>
<dbReference type="Proteomes" id="UP001317322">
    <property type="component" value="Chromosome"/>
</dbReference>
<feature type="region of interest" description="Disordered" evidence="1">
    <location>
        <begin position="101"/>
        <end position="145"/>
    </location>
</feature>
<evidence type="ECO:0000313" key="4">
    <source>
        <dbReference type="EMBL" id="UUI64573.1"/>
    </source>
</evidence>
<dbReference type="InterPro" id="IPR052276">
    <property type="entry name" value="Diphthamide-biosynth_chaperone"/>
</dbReference>
<evidence type="ECO:0000256" key="2">
    <source>
        <dbReference type="SAM" id="Phobius"/>
    </source>
</evidence>
<evidence type="ECO:0000259" key="3">
    <source>
        <dbReference type="PROSITE" id="PS50076"/>
    </source>
</evidence>
<feature type="transmembrane region" description="Helical" evidence="2">
    <location>
        <begin position="176"/>
        <end position="196"/>
    </location>
</feature>
<dbReference type="CDD" id="cd06257">
    <property type="entry name" value="DnaJ"/>
    <property type="match status" value="1"/>
</dbReference>
<evidence type="ECO:0000256" key="1">
    <source>
        <dbReference type="SAM" id="MobiDB-lite"/>
    </source>
</evidence>
<dbReference type="InterPro" id="IPR036869">
    <property type="entry name" value="J_dom_sf"/>
</dbReference>
<dbReference type="RefSeq" id="WP_227566054.1">
    <property type="nucleotide sequence ID" value="NZ_CP101989.1"/>
</dbReference>
<keyword evidence="2" id="KW-0812">Transmembrane</keyword>
<protein>
    <submittedName>
        <fullName evidence="4">J domain-containing protein</fullName>
    </submittedName>
</protein>
<accession>A0ABY5K3E5</accession>
<evidence type="ECO:0000313" key="5">
    <source>
        <dbReference type="Proteomes" id="UP001317322"/>
    </source>
</evidence>
<dbReference type="SMART" id="SM00271">
    <property type="entry name" value="DnaJ"/>
    <property type="match status" value="1"/>
</dbReference>
<feature type="transmembrane region" description="Helical" evidence="2">
    <location>
        <begin position="153"/>
        <end position="170"/>
    </location>
</feature>
<dbReference type="PROSITE" id="PS50076">
    <property type="entry name" value="DNAJ_2"/>
    <property type="match status" value="1"/>
</dbReference>
<reference evidence="4 5" key="1">
    <citation type="submission" date="2022-07" db="EMBL/GenBank/DDBJ databases">
        <title>Novel species in genus cellulomonas.</title>
        <authorList>
            <person name="Ye L."/>
        </authorList>
    </citation>
    <scope>NUCLEOTIDE SEQUENCE [LARGE SCALE GENOMIC DNA]</scope>
    <source>
        <strain evidence="5">zg-Y908</strain>
    </source>
</reference>
<dbReference type="InterPro" id="IPR001623">
    <property type="entry name" value="DnaJ_domain"/>
</dbReference>
<proteinExistence type="predicted"/>
<organism evidence="4 5">
    <name type="scientific">Cellulomonas wangsupingiae</name>
    <dbReference type="NCBI Taxonomy" id="2968085"/>
    <lineage>
        <taxon>Bacteria</taxon>
        <taxon>Bacillati</taxon>
        <taxon>Actinomycetota</taxon>
        <taxon>Actinomycetes</taxon>
        <taxon>Micrococcales</taxon>
        <taxon>Cellulomonadaceae</taxon>
        <taxon>Cellulomonas</taxon>
    </lineage>
</organism>
<gene>
    <name evidence="4" type="ORF">NP075_15855</name>
</gene>